<reference evidence="4 5" key="1">
    <citation type="journal article" date="2019" name="Int. J. Syst. Evol. Microbiol.">
        <title>The Global Catalogue of Microorganisms (GCM) 10K type strain sequencing project: providing services to taxonomists for standard genome sequencing and annotation.</title>
        <authorList>
            <consortium name="The Broad Institute Genomics Platform"/>
            <consortium name="The Broad Institute Genome Sequencing Center for Infectious Disease"/>
            <person name="Wu L."/>
            <person name="Ma J."/>
        </authorList>
    </citation>
    <scope>NUCLEOTIDE SEQUENCE [LARGE SCALE GENOMIC DNA]</scope>
    <source>
        <strain evidence="4 5">DT92</strain>
    </source>
</reference>
<sequence>MGSGSCSRSRRRRRCSRSRTRSTTPCGCSSGGRRSSGSRRSGTRSSFPGYAALLVGLGTAAVGVLLLVGAIQTYGPLYRRESTAIALSTLFPATGVVVWLVGAGPWPAVNFGAPLLLFHVALDAYAFVGTRLFETAPTTQRAAKRSALDDLAEPLLVLDTEAAVVNMNRRAETLFDADGRDAVPVPFADLAGADLDDVRARGSSRSAAPTAGSSPSRTRRCPTSAATTPAGCSSSTR</sequence>
<comment type="caution">
    <text evidence="4">The sequence shown here is derived from an EMBL/GenBank/DDBJ whole genome shotgun (WGS) entry which is preliminary data.</text>
</comment>
<dbReference type="InterPro" id="IPR031621">
    <property type="entry name" value="HisKA_7TM"/>
</dbReference>
<keyword evidence="2" id="KW-0812">Transmembrane</keyword>
<feature type="transmembrane region" description="Helical" evidence="2">
    <location>
        <begin position="108"/>
        <end position="128"/>
    </location>
</feature>
<feature type="compositionally biased region" description="Low complexity" evidence="1">
    <location>
        <begin position="21"/>
        <end position="44"/>
    </location>
</feature>
<keyword evidence="2" id="KW-1133">Transmembrane helix</keyword>
<evidence type="ECO:0000313" key="5">
    <source>
        <dbReference type="Proteomes" id="UP001596368"/>
    </source>
</evidence>
<dbReference type="EMBL" id="JBHSZG010000001">
    <property type="protein sequence ID" value="MFC7136317.1"/>
    <property type="molecule type" value="Genomic_DNA"/>
</dbReference>
<feature type="compositionally biased region" description="Low complexity" evidence="1">
    <location>
        <begin position="213"/>
        <end position="224"/>
    </location>
</feature>
<keyword evidence="5" id="KW-1185">Reference proteome</keyword>
<feature type="transmembrane region" description="Helical" evidence="2">
    <location>
        <begin position="50"/>
        <end position="71"/>
    </location>
</feature>
<proteinExistence type="predicted"/>
<keyword evidence="4" id="KW-0808">Transferase</keyword>
<evidence type="ECO:0000256" key="2">
    <source>
        <dbReference type="SAM" id="Phobius"/>
    </source>
</evidence>
<keyword evidence="4" id="KW-0418">Kinase</keyword>
<keyword evidence="2" id="KW-0472">Membrane</keyword>
<feature type="region of interest" description="Disordered" evidence="1">
    <location>
        <begin position="199"/>
        <end position="237"/>
    </location>
</feature>
<evidence type="ECO:0000259" key="3">
    <source>
        <dbReference type="Pfam" id="PF16927"/>
    </source>
</evidence>
<dbReference type="GO" id="GO:0016301">
    <property type="term" value="F:kinase activity"/>
    <property type="evidence" value="ECO:0007669"/>
    <property type="project" value="UniProtKB-KW"/>
</dbReference>
<dbReference type="AlphaFoldDB" id="A0ABD5XMH9"/>
<evidence type="ECO:0000256" key="1">
    <source>
        <dbReference type="SAM" id="MobiDB-lite"/>
    </source>
</evidence>
<feature type="compositionally biased region" description="Basic residues" evidence="1">
    <location>
        <begin position="8"/>
        <end position="20"/>
    </location>
</feature>
<name>A0ABD5XMH9_9EURY</name>
<protein>
    <submittedName>
        <fullName evidence="4">Histidine kinase N-terminal 7TM domain-containing protein</fullName>
    </submittedName>
</protein>
<feature type="domain" description="Histidine kinase N-terminal 7TM region" evidence="3">
    <location>
        <begin position="54"/>
        <end position="137"/>
    </location>
</feature>
<accession>A0ABD5XMH9</accession>
<feature type="transmembrane region" description="Helical" evidence="2">
    <location>
        <begin position="83"/>
        <end position="102"/>
    </location>
</feature>
<organism evidence="4 5">
    <name type="scientific">Halobaculum litoreum</name>
    <dbReference type="NCBI Taxonomy" id="3031998"/>
    <lineage>
        <taxon>Archaea</taxon>
        <taxon>Methanobacteriati</taxon>
        <taxon>Methanobacteriota</taxon>
        <taxon>Stenosarchaea group</taxon>
        <taxon>Halobacteria</taxon>
        <taxon>Halobacteriales</taxon>
        <taxon>Haloferacaceae</taxon>
        <taxon>Halobaculum</taxon>
    </lineage>
</organism>
<feature type="compositionally biased region" description="Polar residues" evidence="1">
    <location>
        <begin position="225"/>
        <end position="237"/>
    </location>
</feature>
<feature type="region of interest" description="Disordered" evidence="1">
    <location>
        <begin position="1"/>
        <end position="44"/>
    </location>
</feature>
<dbReference type="Proteomes" id="UP001596368">
    <property type="component" value="Unassembled WGS sequence"/>
</dbReference>
<dbReference type="Pfam" id="PF16927">
    <property type="entry name" value="HisKA_7TM"/>
    <property type="match status" value="1"/>
</dbReference>
<evidence type="ECO:0000313" key="4">
    <source>
        <dbReference type="EMBL" id="MFC7136317.1"/>
    </source>
</evidence>
<gene>
    <name evidence="4" type="ORF">ACFQRB_06690</name>
</gene>